<evidence type="ECO:0000313" key="1">
    <source>
        <dbReference type="EMBL" id="SFB39846.1"/>
    </source>
</evidence>
<accession>A0A1I1AQZ6</accession>
<protein>
    <submittedName>
        <fullName evidence="1">Uncharacterized protein</fullName>
    </submittedName>
</protein>
<dbReference type="STRING" id="988821.SAMN05421867_1215"/>
<gene>
    <name evidence="1" type="ORF">SAMN05421867_1215</name>
</gene>
<dbReference type="RefSeq" id="WP_090034835.1">
    <property type="nucleotide sequence ID" value="NZ_BONM01000014.1"/>
</dbReference>
<dbReference type="AlphaFoldDB" id="A0A1I1AQZ6"/>
<keyword evidence="2" id="KW-1185">Reference proteome</keyword>
<dbReference type="OrthoDB" id="4453671at2"/>
<sequence>MSRALFDLGARLRAAHTGRPVPVAAYGPALPPTNALAVTVDHDGEHVYVNATDGTTTLAGTDRDGLTALADLGATLGPTHRTLVVASPRDVVTLAALARAYPDEPAAPVVGWWDQRLDHPGTGAVHAVASTARLRWVLGVHPDREREVETWRTWLGVTSSGPHALLELARRTAAGSTLPGLLDANATDSAAWERYGQRLAAGRPWWARDTRIDAALGLVARSHAVEWFESLRLDDPLVAVAAAHDGTVVPGRVAACDDAAVVVEADRTLSRLRVDAKVTAWAGEPVNASRTACLDGRVLAATIGTDARLTITVGGLVRRPRGLAPGDRVTLRPGRVDPFMQANGRRLMAGGYHRGANWIAGRGKPVARRGEVPLDVIVAAAGD</sequence>
<organism evidence="1 2">
    <name type="scientific">Cellulomonas marina</name>
    <dbReference type="NCBI Taxonomy" id="988821"/>
    <lineage>
        <taxon>Bacteria</taxon>
        <taxon>Bacillati</taxon>
        <taxon>Actinomycetota</taxon>
        <taxon>Actinomycetes</taxon>
        <taxon>Micrococcales</taxon>
        <taxon>Cellulomonadaceae</taxon>
        <taxon>Cellulomonas</taxon>
    </lineage>
</organism>
<evidence type="ECO:0000313" key="2">
    <source>
        <dbReference type="Proteomes" id="UP000199012"/>
    </source>
</evidence>
<dbReference type="Proteomes" id="UP000199012">
    <property type="component" value="Unassembled WGS sequence"/>
</dbReference>
<proteinExistence type="predicted"/>
<dbReference type="EMBL" id="FOKA01000021">
    <property type="protein sequence ID" value="SFB39846.1"/>
    <property type="molecule type" value="Genomic_DNA"/>
</dbReference>
<reference evidence="1 2" key="1">
    <citation type="submission" date="2016-10" db="EMBL/GenBank/DDBJ databases">
        <authorList>
            <person name="de Groot N.N."/>
        </authorList>
    </citation>
    <scope>NUCLEOTIDE SEQUENCE [LARGE SCALE GENOMIC DNA]</scope>
    <source>
        <strain evidence="1 2">CGMCC 4.6945</strain>
    </source>
</reference>
<name>A0A1I1AQZ6_9CELL</name>